<accession>A0A916NYR4</accession>
<dbReference type="Proteomes" id="UP000693672">
    <property type="component" value="Unassembled WGS sequence"/>
</dbReference>
<keyword evidence="1" id="KW-0472">Membrane</keyword>
<organism evidence="2 3">
    <name type="scientific">Paenibacillus solanacearum</name>
    <dbReference type="NCBI Taxonomy" id="2048548"/>
    <lineage>
        <taxon>Bacteria</taxon>
        <taxon>Bacillati</taxon>
        <taxon>Bacillota</taxon>
        <taxon>Bacilli</taxon>
        <taxon>Bacillales</taxon>
        <taxon>Paenibacillaceae</taxon>
        <taxon>Paenibacillus</taxon>
    </lineage>
</organism>
<dbReference type="EMBL" id="CAJVAS010000048">
    <property type="protein sequence ID" value="CAG7649302.1"/>
    <property type="molecule type" value="Genomic_DNA"/>
</dbReference>
<dbReference type="Pfam" id="PF20136">
    <property type="entry name" value="DUF6526"/>
    <property type="match status" value="1"/>
</dbReference>
<evidence type="ECO:0000313" key="2">
    <source>
        <dbReference type="EMBL" id="CAG7649302.1"/>
    </source>
</evidence>
<feature type="transmembrane region" description="Helical" evidence="1">
    <location>
        <begin position="12"/>
        <end position="37"/>
    </location>
</feature>
<comment type="caution">
    <text evidence="2">The sequence shown here is derived from an EMBL/GenBank/DDBJ whole genome shotgun (WGS) entry which is preliminary data.</text>
</comment>
<protein>
    <submittedName>
        <fullName evidence="2">Uncharacterized protein</fullName>
    </submittedName>
</protein>
<feature type="transmembrane region" description="Helical" evidence="1">
    <location>
        <begin position="43"/>
        <end position="65"/>
    </location>
</feature>
<sequence length="144" mass="16472">MKSQNYSNYVRLIPGFHFFLVPLGLITLTAAVVYLFISVRSTVSLFAPLLFVSLSLMMVMTMIFSRTFACKAQDRAIRAEENLRHFVLTGKLLDPSLTMNQVIALRFASDDEFLSQCEKAANDRTPPEAIKREIKTWRADYDRV</sequence>
<keyword evidence="3" id="KW-1185">Reference proteome</keyword>
<reference evidence="2" key="1">
    <citation type="submission" date="2021-06" db="EMBL/GenBank/DDBJ databases">
        <authorList>
            <person name="Criscuolo A."/>
        </authorList>
    </citation>
    <scope>NUCLEOTIDE SEQUENCE</scope>
    <source>
        <strain evidence="2">CIP111600</strain>
    </source>
</reference>
<dbReference type="InterPro" id="IPR045385">
    <property type="entry name" value="DUF6526"/>
</dbReference>
<name>A0A916NYR4_9BACL</name>
<dbReference type="RefSeq" id="WP_218095524.1">
    <property type="nucleotide sequence ID" value="NZ_CAJVAS010000048.1"/>
</dbReference>
<evidence type="ECO:0000313" key="3">
    <source>
        <dbReference type="Proteomes" id="UP000693672"/>
    </source>
</evidence>
<gene>
    <name evidence="2" type="ORF">PAESOLCIP111_05836</name>
</gene>
<keyword evidence="1" id="KW-0812">Transmembrane</keyword>
<dbReference type="AlphaFoldDB" id="A0A916NYR4"/>
<proteinExistence type="predicted"/>
<evidence type="ECO:0000256" key="1">
    <source>
        <dbReference type="SAM" id="Phobius"/>
    </source>
</evidence>
<keyword evidence="1" id="KW-1133">Transmembrane helix</keyword>